<gene>
    <name evidence="1" type="ORF">Mal15_02570</name>
</gene>
<protein>
    <recommendedName>
        <fullName evidence="3">SWIM-type domain-containing protein</fullName>
    </recommendedName>
</protein>
<dbReference type="KEGG" id="smam:Mal15_02570"/>
<sequence>MDNPDRPEVCRQVRIRAELLAQLIDQAPARIRKRLDRDPALAHAWTWSAESTGIAIQAGDETVRLDFDTETKTVSHIEQLGCSCLLSPKCFHLLACASCLTIQTDAAEAETATADADEPDADVADETPLIEVTDAMRDAADRSISAIGGMLDSGARRCGVVLQSSLLRAAHQCRAAGLIQLSAALLSVVEGVVRLRAQSGNADAPQLQSDLARAIVIAQRICRRPSVEIETIGHVRRPFEPIGLSRLVSLLAEPIVTRSGYAGVCVSLLADDDRIYQVSDVRPGEPDLALQAYRGGLELGGTTVSAFELCRSGVDVQNMTASPDRRLGRGSKTRWALRKQTGDLLQDSPLWRSRFGQPIAEQVDRAFAVQESSGMIAAAESDLVVFHCQVLGRQGDAVMVRADDTERPLMLRIALDTDQVPFRENLSLIARSPGLELVVTGRVRRHQAGSIDALAIRAAGSGDGSNEGPRLALPESWQNVCQLGLDRLERHFFSDTDPDDETCERLVGDRPGDPTESRVNGVPGLARQQLALVLGGRGSVASPTSGGHRRMIRTMKQQLLPTAAKLADAVATAAVATKGAGTDSVRTDASPGLCELLAATDRYQTIFRGEYHRQAWQDWLS</sequence>
<dbReference type="RefSeq" id="WP_147866069.1">
    <property type="nucleotide sequence ID" value="NZ_CP036264.1"/>
</dbReference>
<organism evidence="1 2">
    <name type="scientific">Stieleria maiorica</name>
    <dbReference type="NCBI Taxonomy" id="2795974"/>
    <lineage>
        <taxon>Bacteria</taxon>
        <taxon>Pseudomonadati</taxon>
        <taxon>Planctomycetota</taxon>
        <taxon>Planctomycetia</taxon>
        <taxon>Pirellulales</taxon>
        <taxon>Pirellulaceae</taxon>
        <taxon>Stieleria</taxon>
    </lineage>
</organism>
<proteinExistence type="predicted"/>
<name>A0A5B9M855_9BACT</name>
<dbReference type="EMBL" id="CP036264">
    <property type="protein sequence ID" value="QEF96230.1"/>
    <property type="molecule type" value="Genomic_DNA"/>
</dbReference>
<dbReference type="Proteomes" id="UP000321353">
    <property type="component" value="Chromosome"/>
</dbReference>
<keyword evidence="2" id="KW-1185">Reference proteome</keyword>
<accession>A0A5B9M855</accession>
<evidence type="ECO:0000313" key="2">
    <source>
        <dbReference type="Proteomes" id="UP000321353"/>
    </source>
</evidence>
<reference evidence="1 2" key="1">
    <citation type="submission" date="2019-02" db="EMBL/GenBank/DDBJ databases">
        <title>Planctomycetal bacteria perform biofilm scaping via a novel small molecule.</title>
        <authorList>
            <person name="Jeske O."/>
            <person name="Boedeker C."/>
            <person name="Wiegand S."/>
            <person name="Breitling P."/>
            <person name="Kallscheuer N."/>
            <person name="Jogler M."/>
            <person name="Rohde M."/>
            <person name="Petersen J."/>
            <person name="Medema M.H."/>
            <person name="Surup F."/>
            <person name="Jogler C."/>
        </authorList>
    </citation>
    <scope>NUCLEOTIDE SEQUENCE [LARGE SCALE GENOMIC DNA]</scope>
    <source>
        <strain evidence="1 2">Mal15</strain>
    </source>
</reference>
<evidence type="ECO:0008006" key="3">
    <source>
        <dbReference type="Google" id="ProtNLM"/>
    </source>
</evidence>
<evidence type="ECO:0000313" key="1">
    <source>
        <dbReference type="EMBL" id="QEF96230.1"/>
    </source>
</evidence>
<dbReference type="AlphaFoldDB" id="A0A5B9M855"/>